<keyword evidence="1" id="KW-0732">Signal</keyword>
<protein>
    <submittedName>
        <fullName evidence="4">Secreted protein</fullName>
    </submittedName>
</protein>
<reference evidence="2 3" key="2">
    <citation type="submission" date="2018-11" db="EMBL/GenBank/DDBJ databases">
        <authorList>
            <consortium name="Pathogen Informatics"/>
        </authorList>
    </citation>
    <scope>NUCLEOTIDE SEQUENCE [LARGE SCALE GENOMIC DNA]</scope>
</reference>
<keyword evidence="3" id="KW-1185">Reference proteome</keyword>
<dbReference type="Proteomes" id="UP000270296">
    <property type="component" value="Unassembled WGS sequence"/>
</dbReference>
<reference evidence="4" key="1">
    <citation type="submission" date="2016-06" db="UniProtKB">
        <authorList>
            <consortium name="WormBaseParasite"/>
        </authorList>
    </citation>
    <scope>IDENTIFICATION</scope>
</reference>
<feature type="signal peptide" evidence="1">
    <location>
        <begin position="1"/>
        <end position="31"/>
    </location>
</feature>
<proteinExistence type="predicted"/>
<evidence type="ECO:0000313" key="2">
    <source>
        <dbReference type="EMBL" id="VDP13560.1"/>
    </source>
</evidence>
<evidence type="ECO:0000313" key="3">
    <source>
        <dbReference type="Proteomes" id="UP000270296"/>
    </source>
</evidence>
<accession>A0A183IVC5</accession>
<organism evidence="4">
    <name type="scientific">Soboliphyme baturini</name>
    <dbReference type="NCBI Taxonomy" id="241478"/>
    <lineage>
        <taxon>Eukaryota</taxon>
        <taxon>Metazoa</taxon>
        <taxon>Ecdysozoa</taxon>
        <taxon>Nematoda</taxon>
        <taxon>Enoplea</taxon>
        <taxon>Dorylaimia</taxon>
        <taxon>Dioctophymatida</taxon>
        <taxon>Dioctophymatoidea</taxon>
        <taxon>Soboliphymatidae</taxon>
        <taxon>Soboliphyme</taxon>
    </lineage>
</organism>
<feature type="chain" id="PRO_5043140256" evidence="1">
    <location>
        <begin position="32"/>
        <end position="162"/>
    </location>
</feature>
<gene>
    <name evidence="2" type="ORF">SBAD_LOCUS7572</name>
</gene>
<name>A0A183IVC5_9BILA</name>
<evidence type="ECO:0000256" key="1">
    <source>
        <dbReference type="SAM" id="SignalP"/>
    </source>
</evidence>
<dbReference type="AlphaFoldDB" id="A0A183IVC5"/>
<evidence type="ECO:0000313" key="4">
    <source>
        <dbReference type="WBParaSite" id="SBAD_0000786101-mRNA-1"/>
    </source>
</evidence>
<dbReference type="EMBL" id="UZAM01010746">
    <property type="protein sequence ID" value="VDP13560.1"/>
    <property type="molecule type" value="Genomic_DNA"/>
</dbReference>
<sequence>MSTFVVFTFFIAHLAWFHFTAFAVLPEDAKATSLHSLFKRIVYRGKEDVENLRSQVAERALSMVLGVLATKLLKNFDESRRNTVVQCTDNSTEFQQYSACLRPLFLVKDTGKSSSTRLRRMYREANEGGEFLVHGILQQLKAPNAQLLTSAATILSTVWPVR</sequence>
<dbReference type="WBParaSite" id="SBAD_0000786101-mRNA-1">
    <property type="protein sequence ID" value="SBAD_0000786101-mRNA-1"/>
    <property type="gene ID" value="SBAD_0000786101"/>
</dbReference>